<proteinExistence type="inferred from homology"/>
<dbReference type="PANTHER" id="PTHR36845">
    <property type="entry name" value="HYDROLASE, PUTATIVE (AFU_ORTHOLOGUE AFUA_7G05090)-RELATED"/>
    <property type="match status" value="1"/>
</dbReference>
<comment type="caution">
    <text evidence="4">The sequence shown here is derived from an EMBL/GenBank/DDBJ whole genome shotgun (WGS) entry which is preliminary data.</text>
</comment>
<dbReference type="PANTHER" id="PTHR36845:SF1">
    <property type="entry name" value="HYDROLASE, PUTATIVE (AFU_ORTHOLOGUE AFUA_7G05090)-RELATED"/>
    <property type="match status" value="1"/>
</dbReference>
<feature type="compositionally biased region" description="Basic and acidic residues" evidence="3">
    <location>
        <begin position="95"/>
        <end position="118"/>
    </location>
</feature>
<dbReference type="GO" id="GO:0000272">
    <property type="term" value="P:polysaccharide catabolic process"/>
    <property type="evidence" value="ECO:0007669"/>
    <property type="project" value="TreeGrafter"/>
</dbReference>
<dbReference type="InterPro" id="IPR012341">
    <property type="entry name" value="6hp_glycosidase-like_sf"/>
</dbReference>
<dbReference type="AlphaFoldDB" id="A0A9Q5I3K3"/>
<accession>A0A9Q5I3K3</accession>
<feature type="compositionally biased region" description="Polar residues" evidence="3">
    <location>
        <begin position="70"/>
        <end position="79"/>
    </location>
</feature>
<sequence length="774" mass="85404">MASTPSPIETPPPSYEIAQLNLDQKLAVAAERSLNISQQRRERERDDWTEERNEASEEAHQVDASRNSEQRAASGQIDGQRSAVRPLKFRKKSRGSKDDSSLSTKDKERPSWFEEAHLRPSASNSSASGRPLPAPRGAREHNSRTSSHVLPEDSDEDRSIPPPPFAEIDNSLDGPVYERYASSDARRRRTGGTVVLRYMGEDYTTASPPSSSHSLSGAQLRHNTAPSQENSRLHHAPQHSRLDVPTVMPRPRSADPQVLPPGPAPPRLSFDPYVAYEGTRSSVYGQILADSRDASCDATSLYSSAVAPHLSSQKSRPVAPKVKRYTPSISSLPEYEQHQHHQAVPASAKPVQDYATSRASVYSQSSVSHIPQYPQIAQYPQMAQYQTQQNYTRPMSATQSVDSIEQEDHCLFRFISDDSFTLLVAVVLASHVVHATAASPPPELFSSLVAQKVSQIASNNSSPALYPEYTDAAGKWVDFIPDTWTSGFFPAMLYALNTRVGLCNDSTLLWTDWLSEARRWSSAEVPLEVQNTQGHDVGFLSFPFVQELLIDPTNQTAKDAVNAFANDLAARFDPIVGCTRSWNTSDPSDFTVVIDNMMNLNVLFVSANLTGNDTLRQIAISHADKTLENQIREDGSSFHVVEYNETTGDVISRRTAQGYSDDSTWSRGQSWGIYGFSQMYQNTGEQRYLETSRQMATYFTQNVPSSGIVPWDFNAPDDGSRPADSSAAMIAASALLLLSNVEQSLSPTNTSGTDRWRDSAIQASDFLKSSMIIG</sequence>
<evidence type="ECO:0000256" key="2">
    <source>
        <dbReference type="ARBA" id="ARBA00038358"/>
    </source>
</evidence>
<dbReference type="Proteomes" id="UP000757232">
    <property type="component" value="Unassembled WGS sequence"/>
</dbReference>
<dbReference type="EMBL" id="LNZH02000115">
    <property type="protein sequence ID" value="OCB90869.1"/>
    <property type="molecule type" value="Genomic_DNA"/>
</dbReference>
<organism evidence="4 5">
    <name type="scientific">Sanghuangporus baumii</name>
    <name type="common">Phellinus baumii</name>
    <dbReference type="NCBI Taxonomy" id="108892"/>
    <lineage>
        <taxon>Eukaryota</taxon>
        <taxon>Fungi</taxon>
        <taxon>Dikarya</taxon>
        <taxon>Basidiomycota</taxon>
        <taxon>Agaricomycotina</taxon>
        <taxon>Agaricomycetes</taxon>
        <taxon>Hymenochaetales</taxon>
        <taxon>Hymenochaetaceae</taxon>
        <taxon>Sanghuangporus</taxon>
    </lineage>
</organism>
<dbReference type="Gene3D" id="1.50.10.10">
    <property type="match status" value="1"/>
</dbReference>
<name>A0A9Q5I3K3_SANBA</name>
<evidence type="ECO:0000313" key="5">
    <source>
        <dbReference type="Proteomes" id="UP000757232"/>
    </source>
</evidence>
<gene>
    <name evidence="4" type="ORF">A7U60_g1893</name>
</gene>
<evidence type="ECO:0000256" key="1">
    <source>
        <dbReference type="ARBA" id="ARBA00022801"/>
    </source>
</evidence>
<dbReference type="OrthoDB" id="2317065at2759"/>
<comment type="similarity">
    <text evidence="2">Belongs to the glycosyl hydrolase 88 family.</text>
</comment>
<feature type="compositionally biased region" description="Polar residues" evidence="3">
    <location>
        <begin position="221"/>
        <end position="230"/>
    </location>
</feature>
<feature type="compositionally biased region" description="Basic and acidic residues" evidence="3">
    <location>
        <begin position="39"/>
        <end position="69"/>
    </location>
</feature>
<protein>
    <submittedName>
        <fullName evidence="4">D-4,5 unsaturated-glucuronyl hydrolase-like protein</fullName>
    </submittedName>
</protein>
<dbReference type="InterPro" id="IPR052369">
    <property type="entry name" value="UG_Glycosaminoglycan_Hydrolase"/>
</dbReference>
<keyword evidence="1 4" id="KW-0378">Hydrolase</keyword>
<evidence type="ECO:0000313" key="4">
    <source>
        <dbReference type="EMBL" id="OCB90869.1"/>
    </source>
</evidence>
<feature type="region of interest" description="Disordered" evidence="3">
    <location>
        <begin position="32"/>
        <end position="267"/>
    </location>
</feature>
<evidence type="ECO:0000256" key="3">
    <source>
        <dbReference type="SAM" id="MobiDB-lite"/>
    </source>
</evidence>
<dbReference type="InterPro" id="IPR008928">
    <property type="entry name" value="6-hairpin_glycosidase_sf"/>
</dbReference>
<dbReference type="GO" id="GO:0052757">
    <property type="term" value="F:chondroitin hydrolase activity"/>
    <property type="evidence" value="ECO:0007669"/>
    <property type="project" value="TreeGrafter"/>
</dbReference>
<keyword evidence="5" id="KW-1185">Reference proteome</keyword>
<dbReference type="SUPFAM" id="SSF48208">
    <property type="entry name" value="Six-hairpin glycosidases"/>
    <property type="match status" value="1"/>
</dbReference>
<reference evidence="4" key="1">
    <citation type="submission" date="2016-06" db="EMBL/GenBank/DDBJ databases">
        <title>Draft Genome sequence of the fungus Inonotus baumii.</title>
        <authorList>
            <person name="Zhu H."/>
            <person name="Lin W."/>
        </authorList>
    </citation>
    <scope>NUCLEOTIDE SEQUENCE</scope>
    <source>
        <strain evidence="4">821</strain>
    </source>
</reference>
<feature type="compositionally biased region" description="Low complexity" evidence="3">
    <location>
        <begin position="207"/>
        <end position="216"/>
    </location>
</feature>